<dbReference type="Pfam" id="PF14429">
    <property type="entry name" value="DOCK-C2"/>
    <property type="match status" value="1"/>
</dbReference>
<dbReference type="InterPro" id="IPR042455">
    <property type="entry name" value="DOCK_N_sub1"/>
</dbReference>
<dbReference type="Pfam" id="PF16172">
    <property type="entry name" value="DOCK_N"/>
    <property type="match status" value="2"/>
</dbReference>
<evidence type="ECO:0000256" key="6">
    <source>
        <dbReference type="SAM" id="MobiDB-lite"/>
    </source>
</evidence>
<keyword evidence="10" id="KW-1185">Reference proteome</keyword>
<dbReference type="PROSITE" id="PS50002">
    <property type="entry name" value="SH3"/>
    <property type="match status" value="1"/>
</dbReference>
<comment type="similarity">
    <text evidence="5">Belongs to the DOCK family.</text>
</comment>
<dbReference type="SMART" id="SM00326">
    <property type="entry name" value="SH3"/>
    <property type="match status" value="1"/>
</dbReference>
<feature type="compositionally biased region" description="Low complexity" evidence="6">
    <location>
        <begin position="632"/>
        <end position="641"/>
    </location>
</feature>
<dbReference type="GO" id="GO:0005737">
    <property type="term" value="C:cytoplasm"/>
    <property type="evidence" value="ECO:0007669"/>
    <property type="project" value="UniProtKB-SubCell"/>
</dbReference>
<comment type="subcellular location">
    <subcellularLocation>
        <location evidence="1">Cytoplasm</location>
    </subcellularLocation>
</comment>
<feature type="region of interest" description="Disordered" evidence="6">
    <location>
        <begin position="284"/>
        <end position="373"/>
    </location>
</feature>
<dbReference type="GO" id="GO:0005886">
    <property type="term" value="C:plasma membrane"/>
    <property type="evidence" value="ECO:0007669"/>
    <property type="project" value="TreeGrafter"/>
</dbReference>
<feature type="compositionally biased region" description="Low complexity" evidence="6">
    <location>
        <begin position="51"/>
        <end position="63"/>
    </location>
</feature>
<dbReference type="Gene3D" id="2.60.40.150">
    <property type="entry name" value="C2 domain"/>
    <property type="match status" value="1"/>
</dbReference>
<dbReference type="GO" id="GO:0007264">
    <property type="term" value="P:small GTPase-mediated signal transduction"/>
    <property type="evidence" value="ECO:0007669"/>
    <property type="project" value="InterPro"/>
</dbReference>
<organism evidence="9 10">
    <name type="scientific">Cavenderia fasciculata</name>
    <name type="common">Slime mold</name>
    <name type="synonym">Dictyostelium fasciculatum</name>
    <dbReference type="NCBI Taxonomy" id="261658"/>
    <lineage>
        <taxon>Eukaryota</taxon>
        <taxon>Amoebozoa</taxon>
        <taxon>Evosea</taxon>
        <taxon>Eumycetozoa</taxon>
        <taxon>Dictyostelia</taxon>
        <taxon>Acytosteliales</taxon>
        <taxon>Cavenderiaceae</taxon>
        <taxon>Cavenderia</taxon>
    </lineage>
</organism>
<dbReference type="GO" id="GO:0031267">
    <property type="term" value="F:small GTPase binding"/>
    <property type="evidence" value="ECO:0007669"/>
    <property type="project" value="TreeGrafter"/>
</dbReference>
<evidence type="ECO:0000259" key="8">
    <source>
        <dbReference type="PROSITE" id="PS51650"/>
    </source>
</evidence>
<dbReference type="CDD" id="cd08679">
    <property type="entry name" value="C2_DOCK180_related"/>
    <property type="match status" value="1"/>
</dbReference>
<feature type="compositionally biased region" description="Low complexity" evidence="6">
    <location>
        <begin position="352"/>
        <end position="364"/>
    </location>
</feature>
<dbReference type="InterPro" id="IPR036028">
    <property type="entry name" value="SH3-like_dom_sf"/>
</dbReference>
<dbReference type="PANTHER" id="PTHR45653">
    <property type="entry name" value="DEDICATOR OF CYTOKINESIS"/>
    <property type="match status" value="1"/>
</dbReference>
<feature type="region of interest" description="Disordered" evidence="6">
    <location>
        <begin position="632"/>
        <end position="660"/>
    </location>
</feature>
<evidence type="ECO:0000256" key="5">
    <source>
        <dbReference type="PROSITE-ProRule" id="PRU00983"/>
    </source>
</evidence>
<feature type="region of interest" description="Disordered" evidence="6">
    <location>
        <begin position="389"/>
        <end position="544"/>
    </location>
</feature>
<dbReference type="PANTHER" id="PTHR45653:SF2">
    <property type="entry name" value="SH3 DOMAIN-CONTAINING PROTEIN"/>
    <property type="match status" value="1"/>
</dbReference>
<feature type="domain" description="C2 DOCK-type" evidence="8">
    <location>
        <begin position="771"/>
        <end position="931"/>
    </location>
</feature>
<dbReference type="InterPro" id="IPR001452">
    <property type="entry name" value="SH3_domain"/>
</dbReference>
<dbReference type="OrthoDB" id="18896at2759"/>
<dbReference type="InterPro" id="IPR032376">
    <property type="entry name" value="DOCK_N"/>
</dbReference>
<evidence type="ECO:0000256" key="1">
    <source>
        <dbReference type="ARBA" id="ARBA00004496"/>
    </source>
</evidence>
<protein>
    <submittedName>
        <fullName evidence="9">SH3 domain-containing protein</fullName>
    </submittedName>
</protein>
<feature type="compositionally biased region" description="Low complexity" evidence="6">
    <location>
        <begin position="527"/>
        <end position="540"/>
    </location>
</feature>
<evidence type="ECO:0000259" key="7">
    <source>
        <dbReference type="PROSITE" id="PS50002"/>
    </source>
</evidence>
<dbReference type="InterPro" id="IPR056372">
    <property type="entry name" value="TPR_DOCK"/>
</dbReference>
<dbReference type="InterPro" id="IPR026791">
    <property type="entry name" value="DOCK"/>
</dbReference>
<dbReference type="InterPro" id="IPR035892">
    <property type="entry name" value="C2_domain_sf"/>
</dbReference>
<sequence length="1647" mass="181077">MATSTTRKTTSEEWVEISKTCIVLFPFNASHKFQLPLSVGDLVHIHAQTADSSNSSNGNSDSSAPTSPSLTNAAASGGWYSGVSVNTQESGIFPQSYVVILPENTNTEDSSISQASTPISTKLSLTNQEMTNSSLLNEVTSTIVEWATLLKIFSQNKQHNDFKILSQRITCLIQFKNQLLAFKSPKEITFELRDKILGVIDEGRQETGMSIVLRKEMSNIHTYYNSNSRNTTNTILPTSTATDLVLADAENSGVFNLCTMYQERKYLAVQENIKILESLKNDQSSLNGSGGNINNGQNGGGGGGGSMSNLSPSTSSGNIGIISGGGSSTSLRESGEKGTPANTSNTAPVAISSSPVGSPSSNKSSGGGEKVSKFSSSMNLLNSVRIKGKSSLGSSGSILPSLSSSSSSNGSSPSSSAILSSSSSNSSSNLNINGNNTTSSTQSLSNSTISVTSNPQASSLTLNGQNGSQSTSSLNLNSPLQPIGASKKLQASNNPLKGSTGMGGPGIMKKQGSFLSNPASGANNQPSTSAGSSSAASDSSNKPLHTSSQLLVSVNNFLYSSGEFLEMIFTLYNKTENRFVTESYSGLIPPTGLFVEPENPNEKIRTIFKDLDSRDLQGELYLVTRIYRRTSSLSSKDPNSSPTLSRSSATAGSQHNAMPPTPAAAHKLFKKFIGCGVKRIDLSAQQESAFEVLITLYTSSNEAMFHNLHEQIIQENTGSYELITRAKGVVFTVQHYLGEYSHFLNENIAMRNVSISQKMCLPEVILPGYDRNDMYVQIEEGEFSDKNVEVGMLIKNESGMTMNDTIKFANGQQEISEYRTPVLVSGSSGKWGETVRVWMASKSYEKSHLFFLVRQCSEKKDKERAPLAFGYLKFIGDDGAIIKDGVHTIQLYKVSSDDVPIATYINGVNETGGKKDKKGTSDVIRIRTTFVSTCLTQNHLVVNLARWQSFQGDLSSLVKDITFLGSHELVRNLQEIFFNFLSILDQQLNDSPLSMEIFRSFIFIIGVLVDSRTTNYRPALDTYVSKFFGIPTSLSGQPSGMSAHSHLLRSVVKNLDNFQDPSNASRISSSLKALEYIFKMVVASKTKFPNKDTANANDTYQKNLKNVVDILCEIMLSNAPSLIGAQTIALKNFEGMFSDLKRFFTIEEMAIIAVKFMRSIQHLEKNKTFNLLKLKLLSSYLHGQLMLNKDTRKQLHPIVFQTLQFHFGKSVEETDMCLTILGLIVDIMITKSEMRGRDKDEWLLEMMSFFTPILELLQLINFVIASSSQPIKSRRSSSAASLNGASPSLSLSALVSIMSEDQLYDLRLKIYAFILGTSRLAGVHNWEMFSRSVQSNKTFFVDLYESLQHLFISPKFPTDFWTFTVFQLKTILRMTRILEDVTFYSSKEPSKGSTSYDFGMWRAFFMLTTSYLNCKDLQLESVNPAKAIFLKTRCGDVRIEMARVFERVWTTVPIKERAAFIPVLIDPIMKLSISDTMDAKRVATKIYYDMLESEVLQTGGYSDLMTRTIDSLLEIGTGVSDGMTWPTIGAGSVDGKLPFTMKTFQTFFYVQWWRRGGDLWVGGQAYLLPARDQALQPLYPLCPYVQQASLFQRQLCRGRCHGDAARVALPVGPQQGHQQHQQRVRLIPRAKGVRTQGTAIQRDPRLL</sequence>
<dbReference type="GeneID" id="14871489"/>
<feature type="compositionally biased region" description="Polar residues" evidence="6">
    <location>
        <begin position="642"/>
        <end position="656"/>
    </location>
</feature>
<evidence type="ECO:0000313" key="10">
    <source>
        <dbReference type="Proteomes" id="UP000007797"/>
    </source>
</evidence>
<dbReference type="RefSeq" id="XP_004357958.1">
    <property type="nucleotide sequence ID" value="XM_004357901.1"/>
</dbReference>
<feature type="compositionally biased region" description="Polar residues" evidence="6">
    <location>
        <begin position="451"/>
        <end position="480"/>
    </location>
</feature>
<dbReference type="EMBL" id="GL883014">
    <property type="protein sequence ID" value="EGG19664.1"/>
    <property type="molecule type" value="Genomic_DNA"/>
</dbReference>
<dbReference type="Proteomes" id="UP000007797">
    <property type="component" value="Unassembled WGS sequence"/>
</dbReference>
<keyword evidence="3" id="KW-0963">Cytoplasm</keyword>
<name>F4PY04_CACFS</name>
<keyword evidence="2 4" id="KW-0728">SH3 domain</keyword>
<dbReference type="STRING" id="1054147.F4PY04"/>
<feature type="region of interest" description="Disordered" evidence="6">
    <location>
        <begin position="50"/>
        <end position="71"/>
    </location>
</feature>
<evidence type="ECO:0000256" key="2">
    <source>
        <dbReference type="ARBA" id="ARBA00022443"/>
    </source>
</evidence>
<accession>F4PY04</accession>
<dbReference type="InterPro" id="IPR027007">
    <property type="entry name" value="C2_DOCK-type_domain"/>
</dbReference>
<dbReference type="Pfam" id="PF23554">
    <property type="entry name" value="TPR_DOCK"/>
    <property type="match status" value="1"/>
</dbReference>
<dbReference type="SUPFAM" id="SSF50044">
    <property type="entry name" value="SH3-domain"/>
    <property type="match status" value="1"/>
</dbReference>
<evidence type="ECO:0000256" key="4">
    <source>
        <dbReference type="PROSITE-ProRule" id="PRU00192"/>
    </source>
</evidence>
<evidence type="ECO:0000313" key="9">
    <source>
        <dbReference type="EMBL" id="EGG19664.1"/>
    </source>
</evidence>
<feature type="compositionally biased region" description="Low complexity" evidence="6">
    <location>
        <begin position="307"/>
        <end position="321"/>
    </location>
</feature>
<gene>
    <name evidence="9" type="primary">docA</name>
    <name evidence="9" type="ORF">DFA_00242</name>
</gene>
<feature type="compositionally biased region" description="Polar residues" evidence="6">
    <location>
        <begin position="513"/>
        <end position="526"/>
    </location>
</feature>
<dbReference type="Gene3D" id="1.20.1270.350">
    <property type="entry name" value="Dedicator of cytokinesis N-terminal subdomain"/>
    <property type="match status" value="1"/>
</dbReference>
<reference evidence="10" key="1">
    <citation type="journal article" date="2011" name="Genome Res.">
        <title>Phylogeny-wide analysis of social amoeba genomes highlights ancient origins for complex intercellular communication.</title>
        <authorList>
            <person name="Heidel A.J."/>
            <person name="Lawal H.M."/>
            <person name="Felder M."/>
            <person name="Schilde C."/>
            <person name="Helps N.R."/>
            <person name="Tunggal B."/>
            <person name="Rivero F."/>
            <person name="John U."/>
            <person name="Schleicher M."/>
            <person name="Eichinger L."/>
            <person name="Platzer M."/>
            <person name="Noegel A.A."/>
            <person name="Schaap P."/>
            <person name="Gloeckner G."/>
        </authorList>
    </citation>
    <scope>NUCLEOTIDE SEQUENCE [LARGE SCALE GENOMIC DNA]</scope>
    <source>
        <strain evidence="10">SH3</strain>
    </source>
</reference>
<dbReference type="KEGG" id="dfa:DFA_00242"/>
<dbReference type="OMA" id="FCADTYG"/>
<feature type="compositionally biased region" description="Gly residues" evidence="6">
    <location>
        <begin position="288"/>
        <end position="306"/>
    </location>
</feature>
<feature type="domain" description="SH3" evidence="7">
    <location>
        <begin position="16"/>
        <end position="103"/>
    </location>
</feature>
<proteinExistence type="inferred from homology"/>
<evidence type="ECO:0000256" key="3">
    <source>
        <dbReference type="ARBA" id="ARBA00022490"/>
    </source>
</evidence>
<dbReference type="Gene3D" id="2.30.30.40">
    <property type="entry name" value="SH3 Domains"/>
    <property type="match status" value="1"/>
</dbReference>
<feature type="compositionally biased region" description="Low complexity" evidence="6">
    <location>
        <begin position="390"/>
        <end position="450"/>
    </location>
</feature>
<dbReference type="PROSITE" id="PS51650">
    <property type="entry name" value="C2_DOCK"/>
    <property type="match status" value="1"/>
</dbReference>
<dbReference type="GO" id="GO:0005085">
    <property type="term" value="F:guanyl-nucleotide exchange factor activity"/>
    <property type="evidence" value="ECO:0007669"/>
    <property type="project" value="InterPro"/>
</dbReference>